<dbReference type="InterPro" id="IPR020845">
    <property type="entry name" value="AMP-binding_CS"/>
</dbReference>
<dbReference type="EC" id="6.1.1.13" evidence="4"/>
<dbReference type="RefSeq" id="WP_087479231.1">
    <property type="nucleotide sequence ID" value="NZ_AP024883.1"/>
</dbReference>
<dbReference type="PANTHER" id="PTHR45527">
    <property type="entry name" value="NONRIBOSOMAL PEPTIDE SYNTHETASE"/>
    <property type="match status" value="1"/>
</dbReference>
<dbReference type="Proteomes" id="UP000196125">
    <property type="component" value="Unassembled WGS sequence"/>
</dbReference>
<dbReference type="GO" id="GO:0043041">
    <property type="term" value="P:amino acid activation for nonribosomal peptide biosynthetic process"/>
    <property type="evidence" value="ECO:0007669"/>
    <property type="project" value="TreeGrafter"/>
</dbReference>
<dbReference type="Gene3D" id="3.30.300.30">
    <property type="match status" value="1"/>
</dbReference>
<proteinExistence type="predicted"/>
<dbReference type="PROSITE" id="PS00455">
    <property type="entry name" value="AMP_BINDING"/>
    <property type="match status" value="1"/>
</dbReference>
<dbReference type="EMBL" id="JAWRCO010000001">
    <property type="protein sequence ID" value="MDW6004023.1"/>
    <property type="molecule type" value="Genomic_DNA"/>
</dbReference>
<dbReference type="EMBL" id="FXXI01000001">
    <property type="protein sequence ID" value="SMR99179.1"/>
    <property type="molecule type" value="Genomic_DNA"/>
</dbReference>
<sequence length="488" mass="54348">MAIPTILNRLLSHIRHSPNSPALICGESSWTYAHLGQRMLQIAAALQQAGISRQGVLLNLAKGPATVAAIYAVWLTDNHYIPVDFSQPDSRIQRIIDIAQPTLILDQDWLDTLDQQPETTISIDDFQTFTHQLAAVLYTSGSTGQPKGVQLTHTMLSFFVEWAIDDIALNARDTLANHASFAFDLSTFDLFASASVGACVWIIREEEQKNCPALIRGIATHQITVWYSVPSILAMMEKSGLLVRDVTTSLRQIVFAGEAYPIAAFRQLLEHIPLQCRLSNWYGPTETNVCTAYTVDRSRLAQLSHIPIGYPLPGLQAVIEDDAGQYHRIPENETVCGELLISGPCVTPGYLNTPESRQTELHARRCHATGDRVEMTRDGLVYRGRIDDMVKINGYRVELGEIESALYQHPAISQVALFVELGELSQQLVMVAVLKDTENKLSLLAIKQFLREKLPAYMLPQKLVLTEQLPMNANGKVDRQRLAEVAQR</sequence>
<organism evidence="4 5">
    <name type="scientific">Vibrio mangrovi</name>
    <dbReference type="NCBI Taxonomy" id="474394"/>
    <lineage>
        <taxon>Bacteria</taxon>
        <taxon>Pseudomonadati</taxon>
        <taxon>Pseudomonadota</taxon>
        <taxon>Gammaproteobacteria</taxon>
        <taxon>Vibrionales</taxon>
        <taxon>Vibrionaceae</taxon>
        <taxon>Vibrio</taxon>
    </lineage>
</organism>
<dbReference type="InterPro" id="IPR025110">
    <property type="entry name" value="AMP-bd_C"/>
</dbReference>
<evidence type="ECO:0000313" key="3">
    <source>
        <dbReference type="EMBL" id="MDW6004023.1"/>
    </source>
</evidence>
<dbReference type="InterPro" id="IPR042099">
    <property type="entry name" value="ANL_N_sf"/>
</dbReference>
<dbReference type="Pfam" id="PF00501">
    <property type="entry name" value="AMP-binding"/>
    <property type="match status" value="1"/>
</dbReference>
<feature type="domain" description="AMP-dependent synthetase/ligase" evidence="1">
    <location>
        <begin position="14"/>
        <end position="351"/>
    </location>
</feature>
<dbReference type="Proteomes" id="UP001283366">
    <property type="component" value="Unassembled WGS sequence"/>
</dbReference>
<dbReference type="GO" id="GO:0044550">
    <property type="term" value="P:secondary metabolite biosynthetic process"/>
    <property type="evidence" value="ECO:0007669"/>
    <property type="project" value="TreeGrafter"/>
</dbReference>
<dbReference type="SUPFAM" id="SSF56801">
    <property type="entry name" value="Acetyl-CoA synthetase-like"/>
    <property type="match status" value="1"/>
</dbReference>
<dbReference type="Pfam" id="PF13193">
    <property type="entry name" value="AMP-binding_C"/>
    <property type="match status" value="1"/>
</dbReference>
<dbReference type="InterPro" id="IPR000873">
    <property type="entry name" value="AMP-dep_synth/lig_dom"/>
</dbReference>
<evidence type="ECO:0000259" key="2">
    <source>
        <dbReference type="Pfam" id="PF13193"/>
    </source>
</evidence>
<reference evidence="3 6" key="2">
    <citation type="submission" date="2023-11" db="EMBL/GenBank/DDBJ databases">
        <title>Plant-associative lifestyle of Vibrio porteresiae and its evolutionary dynamics.</title>
        <authorList>
            <person name="Rameshkumar N."/>
            <person name="Kirti K."/>
        </authorList>
    </citation>
    <scope>NUCLEOTIDE SEQUENCE [LARGE SCALE GENOMIC DNA]</scope>
    <source>
        <strain evidence="3 6">MSSRF38</strain>
    </source>
</reference>
<reference evidence="4 5" key="1">
    <citation type="submission" date="2017-05" db="EMBL/GenBank/DDBJ databases">
        <authorList>
            <person name="Song R."/>
            <person name="Chenine A.L."/>
            <person name="Ruprecht R.M."/>
        </authorList>
    </citation>
    <scope>NUCLEOTIDE SEQUENCE [LARGE SCALE GENOMIC DNA]</scope>
    <source>
        <strain evidence="4 5">CECT 7927</strain>
    </source>
</reference>
<keyword evidence="4" id="KW-0436">Ligase</keyword>
<dbReference type="GO" id="GO:0005737">
    <property type="term" value="C:cytoplasm"/>
    <property type="evidence" value="ECO:0007669"/>
    <property type="project" value="TreeGrafter"/>
</dbReference>
<gene>
    <name evidence="4" type="primary">dltA_1</name>
    <name evidence="3" type="ORF">SBX37_14280</name>
    <name evidence="4" type="ORF">VIM7927_00402</name>
</gene>
<feature type="domain" description="AMP-binding enzyme C-terminal" evidence="2">
    <location>
        <begin position="401"/>
        <end position="476"/>
    </location>
</feature>
<dbReference type="Gene3D" id="3.40.50.12780">
    <property type="entry name" value="N-terminal domain of ligase-like"/>
    <property type="match status" value="1"/>
</dbReference>
<name>A0A1Y6IND2_9VIBR</name>
<accession>A0A1Y6IND2</accession>
<dbReference type="InterPro" id="IPR045851">
    <property type="entry name" value="AMP-bd_C_sf"/>
</dbReference>
<dbReference type="GO" id="GO:0031177">
    <property type="term" value="F:phosphopantetheine binding"/>
    <property type="evidence" value="ECO:0007669"/>
    <property type="project" value="TreeGrafter"/>
</dbReference>
<evidence type="ECO:0000259" key="1">
    <source>
        <dbReference type="Pfam" id="PF00501"/>
    </source>
</evidence>
<dbReference type="PANTHER" id="PTHR45527:SF1">
    <property type="entry name" value="FATTY ACID SYNTHASE"/>
    <property type="match status" value="1"/>
</dbReference>
<dbReference type="GO" id="GO:0016874">
    <property type="term" value="F:ligase activity"/>
    <property type="evidence" value="ECO:0007669"/>
    <property type="project" value="UniProtKB-KW"/>
</dbReference>
<evidence type="ECO:0000313" key="5">
    <source>
        <dbReference type="Proteomes" id="UP000196125"/>
    </source>
</evidence>
<dbReference type="SMR" id="A0A1Y6IND2"/>
<dbReference type="OrthoDB" id="5817163at2"/>
<dbReference type="AlphaFoldDB" id="A0A1Y6IND2"/>
<evidence type="ECO:0000313" key="6">
    <source>
        <dbReference type="Proteomes" id="UP001283366"/>
    </source>
</evidence>
<keyword evidence="6" id="KW-1185">Reference proteome</keyword>
<protein>
    <submittedName>
        <fullName evidence="3">AMP-binding protein</fullName>
    </submittedName>
    <submittedName>
        <fullName evidence="4">D-alanine--poly(Phosphoribitol) ligase subunit 1</fullName>
        <ecNumber evidence="4">6.1.1.13</ecNumber>
    </submittedName>
</protein>
<evidence type="ECO:0000313" key="4">
    <source>
        <dbReference type="EMBL" id="SMR99179.1"/>
    </source>
</evidence>